<dbReference type="PANTHER" id="PTHR45744">
    <property type="entry name" value="TYROSINE AMINOTRANSFERASE"/>
    <property type="match status" value="1"/>
</dbReference>
<gene>
    <name evidence="9" type="ORF">CXG81DRAFT_18243</name>
</gene>
<dbReference type="PANTHER" id="PTHR45744:SF2">
    <property type="entry name" value="TYROSINE AMINOTRANSFERASE"/>
    <property type="match status" value="1"/>
</dbReference>
<evidence type="ECO:0000259" key="8">
    <source>
        <dbReference type="Pfam" id="PF00155"/>
    </source>
</evidence>
<keyword evidence="5 6" id="KW-0663">Pyridoxal phosphate</keyword>
<comment type="cofactor">
    <cofactor evidence="1 6 7">
        <name>pyridoxal 5'-phosphate</name>
        <dbReference type="ChEBI" id="CHEBI:597326"/>
    </cofactor>
</comment>
<dbReference type="CDD" id="cd00609">
    <property type="entry name" value="AAT_like"/>
    <property type="match status" value="1"/>
</dbReference>
<organism evidence="9 10">
    <name type="scientific">Caulochytrium protostelioides</name>
    <dbReference type="NCBI Taxonomy" id="1555241"/>
    <lineage>
        <taxon>Eukaryota</taxon>
        <taxon>Fungi</taxon>
        <taxon>Fungi incertae sedis</taxon>
        <taxon>Chytridiomycota</taxon>
        <taxon>Chytridiomycota incertae sedis</taxon>
        <taxon>Chytridiomycetes</taxon>
        <taxon>Caulochytriales</taxon>
        <taxon>Caulochytriaceae</taxon>
        <taxon>Caulochytrium</taxon>
    </lineage>
</organism>
<dbReference type="GO" id="GO:0004838">
    <property type="term" value="F:L-tyrosine-2-oxoglutarate transaminase activity"/>
    <property type="evidence" value="ECO:0007669"/>
    <property type="project" value="TreeGrafter"/>
</dbReference>
<evidence type="ECO:0000256" key="2">
    <source>
        <dbReference type="ARBA" id="ARBA00007441"/>
    </source>
</evidence>
<dbReference type="Pfam" id="PF00155">
    <property type="entry name" value="Aminotran_1_2"/>
    <property type="match status" value="1"/>
</dbReference>
<dbReference type="NCBIfam" id="TIGR01265">
    <property type="entry name" value="tyr_nico_aTase"/>
    <property type="match status" value="1"/>
</dbReference>
<protein>
    <recommendedName>
        <fullName evidence="8">Aminotransferase class I/classII large domain-containing protein</fullName>
    </recommendedName>
</protein>
<evidence type="ECO:0000256" key="1">
    <source>
        <dbReference type="ARBA" id="ARBA00001933"/>
    </source>
</evidence>
<dbReference type="InterPro" id="IPR015424">
    <property type="entry name" value="PyrdxlP-dep_Trfase"/>
</dbReference>
<feature type="domain" description="Aminotransferase class I/classII large" evidence="8">
    <location>
        <begin position="36"/>
        <end position="396"/>
    </location>
</feature>
<evidence type="ECO:0000256" key="3">
    <source>
        <dbReference type="ARBA" id="ARBA00022576"/>
    </source>
</evidence>
<dbReference type="GO" id="GO:0006572">
    <property type="term" value="P:L-tyrosine catabolic process"/>
    <property type="evidence" value="ECO:0007669"/>
    <property type="project" value="TreeGrafter"/>
</dbReference>
<dbReference type="GO" id="GO:0030170">
    <property type="term" value="F:pyridoxal phosphate binding"/>
    <property type="evidence" value="ECO:0007669"/>
    <property type="project" value="InterPro"/>
</dbReference>
<dbReference type="PRINTS" id="PR00753">
    <property type="entry name" value="ACCSYNTHASE"/>
</dbReference>
<dbReference type="InterPro" id="IPR004839">
    <property type="entry name" value="Aminotransferase_I/II_large"/>
</dbReference>
<dbReference type="Gene3D" id="3.90.1150.10">
    <property type="entry name" value="Aspartate Aminotransferase, domain 1"/>
    <property type="match status" value="1"/>
</dbReference>
<dbReference type="InterPro" id="IPR005958">
    <property type="entry name" value="TyrNic_aminoTrfase"/>
</dbReference>
<dbReference type="PIRSF" id="PIRSF000517">
    <property type="entry name" value="Tyr_transaminase"/>
    <property type="match status" value="1"/>
</dbReference>
<dbReference type="InterPro" id="IPR015421">
    <property type="entry name" value="PyrdxlP-dep_Trfase_major"/>
</dbReference>
<dbReference type="Gene3D" id="3.40.640.10">
    <property type="entry name" value="Type I PLP-dependent aspartate aminotransferase-like (Major domain)"/>
    <property type="match status" value="1"/>
</dbReference>
<dbReference type="SUPFAM" id="SSF53383">
    <property type="entry name" value="PLP-dependent transferases"/>
    <property type="match status" value="1"/>
</dbReference>
<evidence type="ECO:0000256" key="6">
    <source>
        <dbReference type="PIRNR" id="PIRNR000517"/>
    </source>
</evidence>
<evidence type="ECO:0000313" key="9">
    <source>
        <dbReference type="EMBL" id="RKP02071.1"/>
    </source>
</evidence>
<dbReference type="AlphaFoldDB" id="A0A4P9XAF9"/>
<dbReference type="OrthoDB" id="7042322at2759"/>
<dbReference type="InterPro" id="IPR004838">
    <property type="entry name" value="NHTrfase_class1_PyrdxlP-BS"/>
</dbReference>
<evidence type="ECO:0000256" key="5">
    <source>
        <dbReference type="ARBA" id="ARBA00022898"/>
    </source>
</evidence>
<sequence length="405" mass="44264">MPREITTSAVVKLTRNPIRDIVDNLKIEPPKDRRFLSLALGDPTVFGNLQPNDEIVAAVETALRSHAGDGYSPSAGYPEARAAIADFARVPSRPLAGDDVIITSGASHALYLTFKALVNPGDNVLLPAPGFPLYDTQISSLGGQAKFYPLDPARNWAADVAAMDALVDDRTVAILVCNPSNPCGSVFDRATLEGIIAVAERHGLPIIADEIYLDLVFDDNVFHPIASLSTTVPVIGIGGLAKKFLVPGWRIGWVLIWDDPAHRLAELRRGLMGLSALILGGNSLIQRAIPTILKVNDTFHRRTLDVLINNAHRSIEAFKTVPGITCIRPQGAMYLMLQIDVAQFRDIRDDRDFAEQLVAEEGVLVLPGQCFHCTGHFARIVFTAPAERLDEAYARIDAFCRRHQR</sequence>
<evidence type="ECO:0000256" key="7">
    <source>
        <dbReference type="PIRSR" id="PIRSR000517-1"/>
    </source>
</evidence>
<keyword evidence="4" id="KW-0808">Transferase</keyword>
<feature type="modified residue" description="N6-(pyridoxal phosphate)lysine" evidence="7">
    <location>
        <position position="242"/>
    </location>
</feature>
<name>A0A4P9XAF9_9FUNG</name>
<dbReference type="PROSITE" id="PS00105">
    <property type="entry name" value="AA_TRANSFER_CLASS_1"/>
    <property type="match status" value="1"/>
</dbReference>
<evidence type="ECO:0000256" key="4">
    <source>
        <dbReference type="ARBA" id="ARBA00022679"/>
    </source>
</evidence>
<keyword evidence="3" id="KW-0032">Aminotransferase</keyword>
<dbReference type="InterPro" id="IPR015422">
    <property type="entry name" value="PyrdxlP-dep_Trfase_small"/>
</dbReference>
<proteinExistence type="inferred from homology"/>
<keyword evidence="10" id="KW-1185">Reference proteome</keyword>
<accession>A0A4P9XAF9</accession>
<dbReference type="EMBL" id="ML014153">
    <property type="protein sequence ID" value="RKP02071.1"/>
    <property type="molecule type" value="Genomic_DNA"/>
</dbReference>
<comment type="similarity">
    <text evidence="2 6">Belongs to the class-I pyridoxal-phosphate-dependent aminotransferase family.</text>
</comment>
<evidence type="ECO:0000313" key="10">
    <source>
        <dbReference type="Proteomes" id="UP000274922"/>
    </source>
</evidence>
<reference evidence="10" key="1">
    <citation type="journal article" date="2018" name="Nat. Microbiol.">
        <title>Leveraging single-cell genomics to expand the fungal tree of life.</title>
        <authorList>
            <person name="Ahrendt S.R."/>
            <person name="Quandt C.A."/>
            <person name="Ciobanu D."/>
            <person name="Clum A."/>
            <person name="Salamov A."/>
            <person name="Andreopoulos B."/>
            <person name="Cheng J.F."/>
            <person name="Woyke T."/>
            <person name="Pelin A."/>
            <person name="Henrissat B."/>
            <person name="Reynolds N.K."/>
            <person name="Benny G.L."/>
            <person name="Smith M.E."/>
            <person name="James T.Y."/>
            <person name="Grigoriev I.V."/>
        </authorList>
    </citation>
    <scope>NUCLEOTIDE SEQUENCE [LARGE SCALE GENOMIC DNA]</scope>
    <source>
        <strain evidence="10">ATCC 52028</strain>
    </source>
</reference>
<dbReference type="Proteomes" id="UP000274922">
    <property type="component" value="Unassembled WGS sequence"/>
</dbReference>
<dbReference type="STRING" id="1555241.A0A4P9XAF9"/>